<feature type="transmembrane region" description="Helical" evidence="1">
    <location>
        <begin position="299"/>
        <end position="317"/>
    </location>
</feature>
<dbReference type="GO" id="GO:0009103">
    <property type="term" value="P:lipopolysaccharide biosynthetic process"/>
    <property type="evidence" value="ECO:0007669"/>
    <property type="project" value="TreeGrafter"/>
</dbReference>
<sequence>MNLKYRPDIDGLRALAIIAVIIYHLNNSWLSGGFVGVDIFFVISGYLITQIIYTDIIQQQFSFKHFYQRRINRILPVFFIVMFCISIAAWYILLPDQFTFFLKSLKTTTYFGENIFFAQNTGGYWDIKAETTPILHTWSLAVEEQFYIFFPVILIFITKIYAASKNNKIIKIISLLFILTIISFTLAQLSPYWVLLTKFNYYSLFTGRAGELLIGSITGLLSSTIKNNKHLDQVTTQEDKLRQANLFNFIGFIGVILSFILFSKHLLFPSFWAVIPTISVALILFFYHPNSYITKLLSLFPFVYIGKISYSLYLWHWPIFVLGRKYLFIDNFINFKQYIIVVSATIILSIFTYHFVETPCRKYKSSFKFSVIMYYFLPSLIIISLFYIQKDNIFNNVQSQNTLKIYKLMKTKHWEINTEGFCYNIGKECIFGDTSKKPEIVAFGNSHMEHMFRYLNQAGKMYGFSIRMIGSGGCAYMDGFIGDQRCSQIKPQIDKWIKESRIIIYTANFWGQNNKAEWKNGKTFKDIFPIFLDKMLQQNKAVIILQDIPDLNSQEVEKFFYNYLNNKKSIRYDFFTHKEIAGNEMIKQIIQGKGPNIIFFNPLTGLSTNEIDDWPFYKGIFAYADSNHLNAYTAKEFPKEVLPKQKYFWEKIAEKANQ</sequence>
<dbReference type="PANTHER" id="PTHR23028">
    <property type="entry name" value="ACETYLTRANSFERASE"/>
    <property type="match status" value="1"/>
</dbReference>
<dbReference type="InterPro" id="IPR002656">
    <property type="entry name" value="Acyl_transf_3_dom"/>
</dbReference>
<dbReference type="GO" id="GO:0016747">
    <property type="term" value="F:acyltransferase activity, transferring groups other than amino-acyl groups"/>
    <property type="evidence" value="ECO:0007669"/>
    <property type="project" value="InterPro"/>
</dbReference>
<evidence type="ECO:0000313" key="4">
    <source>
        <dbReference type="EMBL" id="OUI79472.1"/>
    </source>
</evidence>
<dbReference type="PANTHER" id="PTHR23028:SF53">
    <property type="entry name" value="ACYL_TRANSF_3 DOMAIN-CONTAINING PROTEIN"/>
    <property type="match status" value="1"/>
</dbReference>
<dbReference type="InterPro" id="IPR050879">
    <property type="entry name" value="Acyltransferase_3"/>
</dbReference>
<feature type="transmembrane region" description="Helical" evidence="1">
    <location>
        <begin position="337"/>
        <end position="356"/>
    </location>
</feature>
<dbReference type="EMBL" id="JOPB01000001">
    <property type="protein sequence ID" value="OUI79472.1"/>
    <property type="molecule type" value="Genomic_DNA"/>
</dbReference>
<dbReference type="InterPro" id="IPR043968">
    <property type="entry name" value="SGNH"/>
</dbReference>
<evidence type="ECO:0000259" key="2">
    <source>
        <dbReference type="Pfam" id="PF01757"/>
    </source>
</evidence>
<feature type="transmembrane region" description="Helical" evidence="1">
    <location>
        <begin position="246"/>
        <end position="263"/>
    </location>
</feature>
<dbReference type="AlphaFoldDB" id="A0A251ZXU3"/>
<evidence type="ECO:0008006" key="6">
    <source>
        <dbReference type="Google" id="ProtNLM"/>
    </source>
</evidence>
<feature type="transmembrane region" description="Helical" evidence="1">
    <location>
        <begin position="35"/>
        <end position="53"/>
    </location>
</feature>
<proteinExistence type="predicted"/>
<feature type="transmembrane region" description="Helical" evidence="1">
    <location>
        <begin position="269"/>
        <end position="287"/>
    </location>
</feature>
<keyword evidence="1" id="KW-1133">Transmembrane helix</keyword>
<feature type="transmembrane region" description="Helical" evidence="1">
    <location>
        <begin position="146"/>
        <end position="163"/>
    </location>
</feature>
<keyword evidence="1" id="KW-0812">Transmembrane</keyword>
<dbReference type="Pfam" id="PF19040">
    <property type="entry name" value="SGNH"/>
    <property type="match status" value="1"/>
</dbReference>
<feature type="domain" description="Acyltransferase 3" evidence="2">
    <location>
        <begin position="8"/>
        <end position="353"/>
    </location>
</feature>
<dbReference type="RefSeq" id="WP_086631785.1">
    <property type="nucleotide sequence ID" value="NZ_JOPB01000001.1"/>
</dbReference>
<evidence type="ECO:0000259" key="3">
    <source>
        <dbReference type="Pfam" id="PF19040"/>
    </source>
</evidence>
<dbReference type="Proteomes" id="UP000194946">
    <property type="component" value="Unassembled WGS sequence"/>
</dbReference>
<organism evidence="4 5">
    <name type="scientific">Commensalibacter intestini</name>
    <dbReference type="NCBI Taxonomy" id="479936"/>
    <lineage>
        <taxon>Bacteria</taxon>
        <taxon>Pseudomonadati</taxon>
        <taxon>Pseudomonadota</taxon>
        <taxon>Alphaproteobacteria</taxon>
        <taxon>Acetobacterales</taxon>
        <taxon>Acetobacteraceae</taxon>
    </lineage>
</organism>
<name>A0A251ZXU3_9PROT</name>
<feature type="transmembrane region" description="Helical" evidence="1">
    <location>
        <begin position="175"/>
        <end position="195"/>
    </location>
</feature>
<feature type="transmembrane region" description="Helical" evidence="1">
    <location>
        <begin position="368"/>
        <end position="388"/>
    </location>
</feature>
<keyword evidence="1" id="KW-0472">Membrane</keyword>
<feature type="transmembrane region" description="Helical" evidence="1">
    <location>
        <begin position="74"/>
        <end position="93"/>
    </location>
</feature>
<protein>
    <recommendedName>
        <fullName evidence="6">Acyltransferase</fullName>
    </recommendedName>
</protein>
<dbReference type="GO" id="GO:0016020">
    <property type="term" value="C:membrane"/>
    <property type="evidence" value="ECO:0007669"/>
    <property type="project" value="TreeGrafter"/>
</dbReference>
<dbReference type="Pfam" id="PF01757">
    <property type="entry name" value="Acyl_transf_3"/>
    <property type="match status" value="1"/>
</dbReference>
<reference evidence="5" key="1">
    <citation type="submission" date="2014-06" db="EMBL/GenBank/DDBJ databases">
        <authorList>
            <person name="Winans N.J."/>
            <person name="Newell P.D."/>
            <person name="Douglas A.E."/>
        </authorList>
    </citation>
    <scope>NUCLEOTIDE SEQUENCE [LARGE SCALE GENOMIC DNA]</scope>
    <source>
        <strain evidence="5">DmL_052</strain>
    </source>
</reference>
<gene>
    <name evidence="4" type="ORF">HK18_02650</name>
</gene>
<evidence type="ECO:0000256" key="1">
    <source>
        <dbReference type="SAM" id="Phobius"/>
    </source>
</evidence>
<keyword evidence="5" id="KW-1185">Reference proteome</keyword>
<feature type="transmembrane region" description="Helical" evidence="1">
    <location>
        <begin position="201"/>
        <end position="225"/>
    </location>
</feature>
<comment type="caution">
    <text evidence="4">The sequence shown here is derived from an EMBL/GenBank/DDBJ whole genome shotgun (WGS) entry which is preliminary data.</text>
</comment>
<evidence type="ECO:0000313" key="5">
    <source>
        <dbReference type="Proteomes" id="UP000194946"/>
    </source>
</evidence>
<feature type="domain" description="SGNH" evidence="3">
    <location>
        <begin position="427"/>
        <end position="636"/>
    </location>
</feature>
<accession>A0A251ZXU3</accession>